<accession>I3T873</accession>
<proteinExistence type="evidence at transcript level"/>
<feature type="domain" description="TIR" evidence="2">
    <location>
        <begin position="8"/>
        <end position="182"/>
    </location>
</feature>
<evidence type="ECO:0000256" key="1">
    <source>
        <dbReference type="ARBA" id="ARBA00023027"/>
    </source>
</evidence>
<dbReference type="SUPFAM" id="SSF52200">
    <property type="entry name" value="Toll/Interleukin receptor TIR domain"/>
    <property type="match status" value="2"/>
</dbReference>
<dbReference type="PANTHER" id="PTHR32009:SF145">
    <property type="entry name" value="NB-ARC DOMAIN PROTEIN"/>
    <property type="match status" value="1"/>
</dbReference>
<dbReference type="Pfam" id="PF01582">
    <property type="entry name" value="TIR"/>
    <property type="match status" value="2"/>
</dbReference>
<dbReference type="AlphaFoldDB" id="I3T873"/>
<dbReference type="EMBL" id="BT148921">
    <property type="protein sequence ID" value="AFK48715.1"/>
    <property type="molecule type" value="mRNA"/>
</dbReference>
<dbReference type="GO" id="GO:0007165">
    <property type="term" value="P:signal transduction"/>
    <property type="evidence" value="ECO:0007669"/>
    <property type="project" value="InterPro"/>
</dbReference>
<organism evidence="3">
    <name type="scientific">Lotus japonicus</name>
    <name type="common">Lotus corniculatus var. japonicus</name>
    <dbReference type="NCBI Taxonomy" id="34305"/>
    <lineage>
        <taxon>Eukaryota</taxon>
        <taxon>Viridiplantae</taxon>
        <taxon>Streptophyta</taxon>
        <taxon>Embryophyta</taxon>
        <taxon>Tracheophyta</taxon>
        <taxon>Spermatophyta</taxon>
        <taxon>Magnoliopsida</taxon>
        <taxon>eudicotyledons</taxon>
        <taxon>Gunneridae</taxon>
        <taxon>Pentapetalae</taxon>
        <taxon>rosids</taxon>
        <taxon>fabids</taxon>
        <taxon>Fabales</taxon>
        <taxon>Fabaceae</taxon>
        <taxon>Papilionoideae</taxon>
        <taxon>50 kb inversion clade</taxon>
        <taxon>NPAAA clade</taxon>
        <taxon>Hologalegina</taxon>
        <taxon>robinioid clade</taxon>
        <taxon>Loteae</taxon>
        <taxon>Lotus</taxon>
    </lineage>
</organism>
<dbReference type="PANTHER" id="PTHR32009">
    <property type="entry name" value="TMV RESISTANCE PROTEIN N-LIKE"/>
    <property type="match status" value="1"/>
</dbReference>
<sequence length="353" mass="41208">MSSDTLDKIYDVFLSFNDDAKRSFTGNLYNALRHKKIKTYFLDKNDDSDEDYDQLSPSDLKAIQGSKISIVVLSQYYASSSRCTDELGIILECMRMKNQLVWPILYKADISNVRPEEDGADQVRTYFNMKPKFSSDSDERVQRRKQALWEVSNLNRRLYRGTDDECEYDFIQNIVESVVKSLPHYDIFISFTGEDTRHSFTGVLYHALHREGFKIFMDDEELEGGNQISKTLLESIEKSRLSIVVFSENYAYSSWCLDELDKIIECMKTNNQLVLPIFYKVEPLDVSNQTNSYGHAMIAHENRFGKESEKVQKWRSTLSEIGFLEGEHVKENEYEFEFIKKIVQKAIDIEQNM</sequence>
<evidence type="ECO:0000313" key="3">
    <source>
        <dbReference type="EMBL" id="AFK48715.1"/>
    </source>
</evidence>
<dbReference type="PROSITE" id="PS50104">
    <property type="entry name" value="TIR"/>
    <property type="match status" value="2"/>
</dbReference>
<dbReference type="InterPro" id="IPR000157">
    <property type="entry name" value="TIR_dom"/>
</dbReference>
<dbReference type="FunFam" id="3.40.50.10140:FF:000007">
    <property type="entry name" value="Disease resistance protein (TIR-NBS-LRR class)"/>
    <property type="match status" value="1"/>
</dbReference>
<dbReference type="Gene3D" id="3.40.50.10140">
    <property type="entry name" value="Toll/interleukin-1 receptor homology (TIR) domain"/>
    <property type="match status" value="2"/>
</dbReference>
<evidence type="ECO:0000259" key="2">
    <source>
        <dbReference type="PROSITE" id="PS50104"/>
    </source>
</evidence>
<dbReference type="SMART" id="SM00255">
    <property type="entry name" value="TIR"/>
    <property type="match status" value="2"/>
</dbReference>
<protein>
    <recommendedName>
        <fullName evidence="2">TIR domain-containing protein</fullName>
    </recommendedName>
</protein>
<dbReference type="InterPro" id="IPR035897">
    <property type="entry name" value="Toll_tir_struct_dom_sf"/>
</dbReference>
<keyword evidence="1" id="KW-0520">NAD</keyword>
<reference evidence="3" key="1">
    <citation type="submission" date="2012-05" db="EMBL/GenBank/DDBJ databases">
        <authorList>
            <person name="Krishnakumar V."/>
            <person name="Cheung F."/>
            <person name="Xiao Y."/>
            <person name="Chan A."/>
            <person name="Moskal W.A."/>
            <person name="Town C.D."/>
        </authorList>
    </citation>
    <scope>NUCLEOTIDE SEQUENCE</scope>
</reference>
<name>I3T873_LOTJA</name>
<feature type="domain" description="TIR" evidence="2">
    <location>
        <begin position="183"/>
        <end position="350"/>
    </location>
</feature>